<sequence length="315" mass="34754">MAAGILPEANSKAVHLSVPCEGFWESSDRDSVIGSVEWTLGDEGNEGSCLLDAEIVLSRSRRSIACSTQCYRRAPLWLLESEDRGEVDDGDSTKVLMEVVPCDTTEDEKQFIVQFPNITVVKKAPRLAGCHLHDPYSVFPFVTAGGVHGKWKPYVFPTSMLCKNPSARNVPSKILVDSLSPDSTEEADPLNALVRSLVIHVSPVKSLSTLAQVDVPPSAFAFPRLDQCFPLIFYRYHEIRSVHTEHNTVRFLCDFSSSVIAGGHQKNWRCPTISGFYLCHKSRCLAFVDPHNDTSVDENLGSSGSEDLELPEGWG</sequence>
<organism evidence="2 3">
    <name type="scientific">Fukomys damarensis</name>
    <name type="common">Damaraland mole rat</name>
    <name type="synonym">Cryptomys damarensis</name>
    <dbReference type="NCBI Taxonomy" id="885580"/>
    <lineage>
        <taxon>Eukaryota</taxon>
        <taxon>Metazoa</taxon>
        <taxon>Chordata</taxon>
        <taxon>Craniata</taxon>
        <taxon>Vertebrata</taxon>
        <taxon>Euteleostomi</taxon>
        <taxon>Mammalia</taxon>
        <taxon>Eutheria</taxon>
        <taxon>Euarchontoglires</taxon>
        <taxon>Glires</taxon>
        <taxon>Rodentia</taxon>
        <taxon>Hystricomorpha</taxon>
        <taxon>Bathyergidae</taxon>
        <taxon>Fukomys</taxon>
    </lineage>
</organism>
<feature type="compositionally biased region" description="Acidic residues" evidence="1">
    <location>
        <begin position="306"/>
        <end position="315"/>
    </location>
</feature>
<dbReference type="EMBL" id="KN123755">
    <property type="protein sequence ID" value="KFO23750.1"/>
    <property type="molecule type" value="Genomic_DNA"/>
</dbReference>
<dbReference type="AlphaFoldDB" id="A0A091D0S5"/>
<dbReference type="Proteomes" id="UP000028990">
    <property type="component" value="Unassembled WGS sequence"/>
</dbReference>
<reference evidence="2 3" key="1">
    <citation type="submission" date="2013-11" db="EMBL/GenBank/DDBJ databases">
        <title>The Damaraland mole rat (Fukomys damarensis) genome and evolution of African mole rats.</title>
        <authorList>
            <person name="Gladyshev V.N."/>
            <person name="Fang X."/>
        </authorList>
    </citation>
    <scope>NUCLEOTIDE SEQUENCE [LARGE SCALE GENOMIC DNA]</scope>
    <source>
        <tissue evidence="2">Liver</tissue>
    </source>
</reference>
<evidence type="ECO:0000313" key="3">
    <source>
        <dbReference type="Proteomes" id="UP000028990"/>
    </source>
</evidence>
<gene>
    <name evidence="2" type="ORF">H920_14954</name>
</gene>
<feature type="region of interest" description="Disordered" evidence="1">
    <location>
        <begin position="296"/>
        <end position="315"/>
    </location>
</feature>
<keyword evidence="3" id="KW-1185">Reference proteome</keyword>
<protein>
    <submittedName>
        <fullName evidence="2">Uncharacterized protein</fullName>
    </submittedName>
</protein>
<name>A0A091D0S5_FUKDA</name>
<proteinExistence type="predicted"/>
<accession>A0A091D0S5</accession>
<evidence type="ECO:0000313" key="2">
    <source>
        <dbReference type="EMBL" id="KFO23750.1"/>
    </source>
</evidence>
<evidence type="ECO:0000256" key="1">
    <source>
        <dbReference type="SAM" id="MobiDB-lite"/>
    </source>
</evidence>